<protein>
    <submittedName>
        <fullName evidence="2">Uncharacterized protein</fullName>
    </submittedName>
</protein>
<dbReference type="AlphaFoldDB" id="A0A0L7RJE0"/>
<feature type="region of interest" description="Disordered" evidence="1">
    <location>
        <begin position="191"/>
        <end position="220"/>
    </location>
</feature>
<evidence type="ECO:0000256" key="1">
    <source>
        <dbReference type="SAM" id="MobiDB-lite"/>
    </source>
</evidence>
<proteinExistence type="predicted"/>
<accession>A0A0L7RJE0</accession>
<gene>
    <name evidence="2" type="ORF">WH47_02102</name>
</gene>
<dbReference type="Proteomes" id="UP000053825">
    <property type="component" value="Unassembled WGS sequence"/>
</dbReference>
<evidence type="ECO:0000313" key="3">
    <source>
        <dbReference type="Proteomes" id="UP000053825"/>
    </source>
</evidence>
<reference evidence="2 3" key="1">
    <citation type="submission" date="2015-07" db="EMBL/GenBank/DDBJ databases">
        <title>The genome of Habropoda laboriosa.</title>
        <authorList>
            <person name="Pan H."/>
            <person name="Kapheim K."/>
        </authorList>
    </citation>
    <scope>NUCLEOTIDE SEQUENCE [LARGE SCALE GENOMIC DNA]</scope>
    <source>
        <strain evidence="2">0110345459</strain>
    </source>
</reference>
<organism evidence="2 3">
    <name type="scientific">Habropoda laboriosa</name>
    <dbReference type="NCBI Taxonomy" id="597456"/>
    <lineage>
        <taxon>Eukaryota</taxon>
        <taxon>Metazoa</taxon>
        <taxon>Ecdysozoa</taxon>
        <taxon>Arthropoda</taxon>
        <taxon>Hexapoda</taxon>
        <taxon>Insecta</taxon>
        <taxon>Pterygota</taxon>
        <taxon>Neoptera</taxon>
        <taxon>Endopterygota</taxon>
        <taxon>Hymenoptera</taxon>
        <taxon>Apocrita</taxon>
        <taxon>Aculeata</taxon>
        <taxon>Apoidea</taxon>
        <taxon>Anthophila</taxon>
        <taxon>Apidae</taxon>
        <taxon>Habropoda</taxon>
    </lineage>
</organism>
<keyword evidence="3" id="KW-1185">Reference proteome</keyword>
<sequence>MNISGRMSAASTVEFQDLPKFQDDALILQECLLRSETVPGSLMTQTETIPVQPNHATGQSRYYSPPSGAILGLWSGRELSTELRKQTSPVVEPREYTKLSRRNRTDSVSPWTTTRLMRLYVVSETWPRFPCRQMRDLTSQSKCRRRRETRCVAYSRSPLMVAPGVEKHGPAEAVSRVLLKLPPDDVVVVPGGARQPPPQNLLLAFDAPQTKRPRDELPGE</sequence>
<name>A0A0L7RJE0_9HYME</name>
<dbReference type="EMBL" id="KQ414582">
    <property type="protein sequence ID" value="KOC70836.1"/>
    <property type="molecule type" value="Genomic_DNA"/>
</dbReference>
<evidence type="ECO:0000313" key="2">
    <source>
        <dbReference type="EMBL" id="KOC70836.1"/>
    </source>
</evidence>